<organism evidence="1">
    <name type="scientific">hydrothermal vent metagenome</name>
    <dbReference type="NCBI Taxonomy" id="652676"/>
    <lineage>
        <taxon>unclassified sequences</taxon>
        <taxon>metagenomes</taxon>
        <taxon>ecological metagenomes</taxon>
    </lineage>
</organism>
<name>A0A3B1C2R6_9ZZZZ</name>
<dbReference type="EMBL" id="UOGE01000097">
    <property type="protein sequence ID" value="VAX24796.1"/>
    <property type="molecule type" value="Genomic_DNA"/>
</dbReference>
<gene>
    <name evidence="1" type="ORF">MNBD_NITROSPINAE02-218</name>
</gene>
<proteinExistence type="predicted"/>
<dbReference type="AlphaFoldDB" id="A0A3B1C2R6"/>
<accession>A0A3B1C2R6</accession>
<sequence length="156" mass="17562">MGMTIGANVLAALLFVFAAGEESHIQDAWSTDDLRKASCEITWAYYNNNESMIDELIEKYGDPAQFDKDRLDLIHLEMTLRKGDTNSTRDFKCDAETIDKGMIIVRGTLTQERLSGASHVAMNWEFVVDDSGHFYRIIIDEAVMDYSKPGKAKVDA</sequence>
<evidence type="ECO:0000313" key="1">
    <source>
        <dbReference type="EMBL" id="VAX24796.1"/>
    </source>
</evidence>
<reference evidence="1" key="1">
    <citation type="submission" date="2018-06" db="EMBL/GenBank/DDBJ databases">
        <authorList>
            <person name="Zhirakovskaya E."/>
        </authorList>
    </citation>
    <scope>NUCLEOTIDE SEQUENCE</scope>
</reference>
<protein>
    <submittedName>
        <fullName evidence="1">Uncharacterized protein</fullName>
    </submittedName>
</protein>